<accession>A0A395HTV7</accession>
<comment type="similarity">
    <text evidence="2">Belongs to the wax synthase family.</text>
</comment>
<dbReference type="RefSeq" id="XP_025549412.1">
    <property type="nucleotide sequence ID" value="XM_025700086.1"/>
</dbReference>
<evidence type="ECO:0000313" key="10">
    <source>
        <dbReference type="Proteomes" id="UP000248961"/>
    </source>
</evidence>
<dbReference type="AlphaFoldDB" id="A0A395HTV7"/>
<evidence type="ECO:0000313" key="9">
    <source>
        <dbReference type="EMBL" id="RAL10258.1"/>
    </source>
</evidence>
<protein>
    <recommendedName>
        <fullName evidence="8">Wax synthase domain-containing protein</fullName>
    </recommendedName>
</protein>
<evidence type="ECO:0000256" key="7">
    <source>
        <dbReference type="SAM" id="Phobius"/>
    </source>
</evidence>
<evidence type="ECO:0000256" key="4">
    <source>
        <dbReference type="ARBA" id="ARBA00022692"/>
    </source>
</evidence>
<evidence type="ECO:0000256" key="3">
    <source>
        <dbReference type="ARBA" id="ARBA00022679"/>
    </source>
</evidence>
<dbReference type="InterPro" id="IPR044851">
    <property type="entry name" value="Wax_synthase"/>
</dbReference>
<name>A0A395HTV7_ASPHC</name>
<sequence>MAMSLNPFTSIIFQTATVVTTMGFTPARSSLRVGALIIVALCTAHCISTALPYLVRTPWASLAGGYSVMLLLQYVDIGLLTHWEFPPAKHKKSWAARLRFGIWAAFNARCLGTPDQIRHIPAITYNQSTFLRRSAGIILLSYLGLDVLASMNDPEVGSRFLVASHVPVFRRLSEVTVEEIVIRTFSGIAAGIGLLSSQAGSYYLFAFFSVLLKWSTPQDWPPFYGSLSDAYSLRRLWSRVWHQSNSHKFRAISRFLANDILHLQPGTPADRYARVLTVFLASALMHFLVDLSSGLSPSNSGAVQFFSTQAFGLMVEDLAISAYSALRGDRLSPRQPASRGERMIGFIWVGSFLVWSFPAYLYPMLYRANAGLDDSVVPVSVVGLLRGLF</sequence>
<organism evidence="9 10">
    <name type="scientific">Aspergillus homomorphus (strain CBS 101889)</name>
    <dbReference type="NCBI Taxonomy" id="1450537"/>
    <lineage>
        <taxon>Eukaryota</taxon>
        <taxon>Fungi</taxon>
        <taxon>Dikarya</taxon>
        <taxon>Ascomycota</taxon>
        <taxon>Pezizomycotina</taxon>
        <taxon>Eurotiomycetes</taxon>
        <taxon>Eurotiomycetidae</taxon>
        <taxon>Eurotiales</taxon>
        <taxon>Aspergillaceae</taxon>
        <taxon>Aspergillus</taxon>
        <taxon>Aspergillus subgen. Circumdati</taxon>
    </lineage>
</organism>
<dbReference type="PANTHER" id="PTHR31595:SF27">
    <property type="entry name" value="WAX SYNTHASE DOMAIN-CONTAINING PROTEIN-RELATED"/>
    <property type="match status" value="1"/>
</dbReference>
<keyword evidence="6 7" id="KW-0472">Membrane</keyword>
<dbReference type="Pfam" id="PF13813">
    <property type="entry name" value="MBOAT_2"/>
    <property type="match status" value="1"/>
</dbReference>
<dbReference type="EMBL" id="KZ824297">
    <property type="protein sequence ID" value="RAL10258.1"/>
    <property type="molecule type" value="Genomic_DNA"/>
</dbReference>
<dbReference type="GO" id="GO:0008374">
    <property type="term" value="F:O-acyltransferase activity"/>
    <property type="evidence" value="ECO:0007669"/>
    <property type="project" value="InterPro"/>
</dbReference>
<keyword evidence="10" id="KW-1185">Reference proteome</keyword>
<dbReference type="GeneID" id="37204375"/>
<dbReference type="GO" id="GO:0006629">
    <property type="term" value="P:lipid metabolic process"/>
    <property type="evidence" value="ECO:0007669"/>
    <property type="project" value="InterPro"/>
</dbReference>
<dbReference type="InterPro" id="IPR032805">
    <property type="entry name" value="Wax_synthase_dom"/>
</dbReference>
<feature type="transmembrane region" description="Helical" evidence="7">
    <location>
        <begin position="343"/>
        <end position="362"/>
    </location>
</feature>
<dbReference type="Proteomes" id="UP000248961">
    <property type="component" value="Unassembled WGS sequence"/>
</dbReference>
<dbReference type="OrthoDB" id="1077582at2759"/>
<evidence type="ECO:0000256" key="5">
    <source>
        <dbReference type="ARBA" id="ARBA00022989"/>
    </source>
</evidence>
<keyword evidence="4 7" id="KW-0812">Transmembrane</keyword>
<dbReference type="VEuPathDB" id="FungiDB:BO97DRAFT_471919"/>
<comment type="subcellular location">
    <subcellularLocation>
        <location evidence="1">Membrane</location>
        <topology evidence="1">Multi-pass membrane protein</topology>
    </subcellularLocation>
</comment>
<evidence type="ECO:0000256" key="2">
    <source>
        <dbReference type="ARBA" id="ARBA00007282"/>
    </source>
</evidence>
<gene>
    <name evidence="9" type="ORF">BO97DRAFT_471919</name>
</gene>
<dbReference type="GO" id="GO:0016020">
    <property type="term" value="C:membrane"/>
    <property type="evidence" value="ECO:0007669"/>
    <property type="project" value="UniProtKB-SubCell"/>
</dbReference>
<keyword evidence="5 7" id="KW-1133">Transmembrane helix</keyword>
<evidence type="ECO:0000256" key="1">
    <source>
        <dbReference type="ARBA" id="ARBA00004141"/>
    </source>
</evidence>
<evidence type="ECO:0000259" key="8">
    <source>
        <dbReference type="Pfam" id="PF13813"/>
    </source>
</evidence>
<feature type="domain" description="Wax synthase" evidence="8">
    <location>
        <begin position="220"/>
        <end position="306"/>
    </location>
</feature>
<dbReference type="STRING" id="1450537.A0A395HTV7"/>
<keyword evidence="3" id="KW-0808">Transferase</keyword>
<evidence type="ECO:0000256" key="6">
    <source>
        <dbReference type="ARBA" id="ARBA00023136"/>
    </source>
</evidence>
<dbReference type="PANTHER" id="PTHR31595">
    <property type="entry name" value="LONG-CHAIN-ALCOHOL O-FATTY-ACYLTRANSFERASE 3-RELATED"/>
    <property type="match status" value="1"/>
</dbReference>
<reference evidence="9 10" key="1">
    <citation type="submission" date="2018-02" db="EMBL/GenBank/DDBJ databases">
        <title>The genomes of Aspergillus section Nigri reveals drivers in fungal speciation.</title>
        <authorList>
            <consortium name="DOE Joint Genome Institute"/>
            <person name="Vesth T.C."/>
            <person name="Nybo J."/>
            <person name="Theobald S."/>
            <person name="Brandl J."/>
            <person name="Frisvad J.C."/>
            <person name="Nielsen K.F."/>
            <person name="Lyhne E.K."/>
            <person name="Kogle M.E."/>
            <person name="Kuo A."/>
            <person name="Riley R."/>
            <person name="Clum A."/>
            <person name="Nolan M."/>
            <person name="Lipzen A."/>
            <person name="Salamov A."/>
            <person name="Henrissat B."/>
            <person name="Wiebenga A."/>
            <person name="De vries R.P."/>
            <person name="Grigoriev I.V."/>
            <person name="Mortensen U.H."/>
            <person name="Andersen M.R."/>
            <person name="Baker S.E."/>
        </authorList>
    </citation>
    <scope>NUCLEOTIDE SEQUENCE [LARGE SCALE GENOMIC DNA]</scope>
    <source>
        <strain evidence="9 10">CBS 101889</strain>
    </source>
</reference>
<feature type="transmembrane region" description="Helical" evidence="7">
    <location>
        <begin position="33"/>
        <end position="55"/>
    </location>
</feature>
<proteinExistence type="inferred from homology"/>